<dbReference type="CDD" id="cd07581">
    <property type="entry name" value="nitrilase_3"/>
    <property type="match status" value="1"/>
</dbReference>
<dbReference type="InterPro" id="IPR001110">
    <property type="entry name" value="UPF0012_CS"/>
</dbReference>
<dbReference type="PROSITE" id="PS50263">
    <property type="entry name" value="CN_HYDROLASE"/>
    <property type="match status" value="1"/>
</dbReference>
<name>A0A4Z0KKA0_BREAU</name>
<feature type="domain" description="CN hydrolase" evidence="2">
    <location>
        <begin position="1"/>
        <end position="248"/>
    </location>
</feature>
<accession>A0A4Z0KKA0</accession>
<dbReference type="SUPFAM" id="SSF56317">
    <property type="entry name" value="Carbon-nitrogen hydrolase"/>
    <property type="match status" value="1"/>
</dbReference>
<dbReference type="RefSeq" id="WP_135447879.1">
    <property type="nucleotide sequence ID" value="NZ_RHFF01000013.1"/>
</dbReference>
<dbReference type="Pfam" id="PF00795">
    <property type="entry name" value="CN_hydrolase"/>
    <property type="match status" value="1"/>
</dbReference>
<reference evidence="3 4" key="1">
    <citation type="submission" date="2018-10" db="EMBL/GenBank/DDBJ databases">
        <title>Brevibacterium genomes from Austrain hard cheese rinds.</title>
        <authorList>
            <person name="Anast J.M."/>
            <person name="Dzieciol M."/>
            <person name="Schultz D.L."/>
            <person name="Mann E."/>
            <person name="Wagner M."/>
            <person name="Schmitz-Esser S."/>
        </authorList>
    </citation>
    <scope>NUCLEOTIDE SEQUENCE [LARGE SCALE GENOMIC DNA]</scope>
    <source>
        <strain evidence="3 4">L261</strain>
    </source>
</reference>
<dbReference type="InterPro" id="IPR036526">
    <property type="entry name" value="C-N_Hydrolase_sf"/>
</dbReference>
<protein>
    <submittedName>
        <fullName evidence="3">Carbon-nitrogen hydrolase family protein</fullName>
    </submittedName>
</protein>
<dbReference type="Gene3D" id="3.60.110.10">
    <property type="entry name" value="Carbon-nitrogen hydrolase"/>
    <property type="match status" value="1"/>
</dbReference>
<evidence type="ECO:0000259" key="2">
    <source>
        <dbReference type="PROSITE" id="PS50263"/>
    </source>
</evidence>
<dbReference type="GO" id="GO:0016787">
    <property type="term" value="F:hydrolase activity"/>
    <property type="evidence" value="ECO:0007669"/>
    <property type="project" value="UniProtKB-KW"/>
</dbReference>
<dbReference type="PANTHER" id="PTHR23088">
    <property type="entry name" value="NITRILASE-RELATED"/>
    <property type="match status" value="1"/>
</dbReference>
<dbReference type="PANTHER" id="PTHR23088:SF27">
    <property type="entry name" value="DEAMINATED GLUTATHIONE AMIDASE"/>
    <property type="match status" value="1"/>
</dbReference>
<keyword evidence="3" id="KW-0378">Hydrolase</keyword>
<dbReference type="Proteomes" id="UP000297736">
    <property type="component" value="Unassembled WGS sequence"/>
</dbReference>
<comment type="similarity">
    <text evidence="1">Belongs to the carbon-nitrogen hydrolase superfamily. NIT1/NIT2 family.</text>
</comment>
<gene>
    <name evidence="3" type="ORF">EB834_13305</name>
</gene>
<proteinExistence type="inferred from homology"/>
<comment type="caution">
    <text evidence="3">The sequence shown here is derived from an EMBL/GenBank/DDBJ whole genome shotgun (WGS) entry which is preliminary data.</text>
</comment>
<evidence type="ECO:0000313" key="4">
    <source>
        <dbReference type="Proteomes" id="UP000297736"/>
    </source>
</evidence>
<evidence type="ECO:0000313" key="3">
    <source>
        <dbReference type="EMBL" id="TGD37850.1"/>
    </source>
</evidence>
<sequence>MKIRASQFAVSKDPDENHAFITEEVDSAHNDGVRLLVLPEGVISRDPHDDDAAVLGAQPIDGPFVSSLIRLSLKGVAIAGTFHLREDSRVLNVALVIDGGQIIHRYDKIHLYDAFNSKESDRVTPGTEVPEPFDVDGIRFGIITCYDVRFPEIARDLALKGAQAILVPAAWVRGPLKEDHWRSMLVARALENTVYVVGCGESNERNIGMSMTIDPLGTVLSGVSGVVGRADLDLDPGRLVSVRASLPVLENMKYRAPVLAE</sequence>
<dbReference type="PROSITE" id="PS01227">
    <property type="entry name" value="UPF0012"/>
    <property type="match status" value="1"/>
</dbReference>
<dbReference type="EMBL" id="RHFF01000013">
    <property type="protein sequence ID" value="TGD37850.1"/>
    <property type="molecule type" value="Genomic_DNA"/>
</dbReference>
<dbReference type="InterPro" id="IPR003010">
    <property type="entry name" value="C-N_Hydrolase"/>
</dbReference>
<evidence type="ECO:0000256" key="1">
    <source>
        <dbReference type="ARBA" id="ARBA00010613"/>
    </source>
</evidence>
<organism evidence="3 4">
    <name type="scientific">Brevibacterium aurantiacum</name>
    <dbReference type="NCBI Taxonomy" id="273384"/>
    <lineage>
        <taxon>Bacteria</taxon>
        <taxon>Bacillati</taxon>
        <taxon>Actinomycetota</taxon>
        <taxon>Actinomycetes</taxon>
        <taxon>Micrococcales</taxon>
        <taxon>Brevibacteriaceae</taxon>
        <taxon>Brevibacterium</taxon>
    </lineage>
</organism>
<dbReference type="AlphaFoldDB" id="A0A4Z0KKA0"/>